<organism evidence="1 2">
    <name type="scientific">Caerostris darwini</name>
    <dbReference type="NCBI Taxonomy" id="1538125"/>
    <lineage>
        <taxon>Eukaryota</taxon>
        <taxon>Metazoa</taxon>
        <taxon>Ecdysozoa</taxon>
        <taxon>Arthropoda</taxon>
        <taxon>Chelicerata</taxon>
        <taxon>Arachnida</taxon>
        <taxon>Araneae</taxon>
        <taxon>Araneomorphae</taxon>
        <taxon>Entelegynae</taxon>
        <taxon>Araneoidea</taxon>
        <taxon>Araneidae</taxon>
        <taxon>Caerostris</taxon>
    </lineage>
</organism>
<protein>
    <submittedName>
        <fullName evidence="1">EF-hand domain-containing family member C2</fullName>
    </submittedName>
</protein>
<dbReference type="AlphaFoldDB" id="A0AAV4VNN8"/>
<proteinExistence type="predicted"/>
<sequence length="67" mass="7943">FPKENNKINIIELVEKLNWIENPVDLDRGQPELIQINWERNETGKDLNKIRYNCFMVDLCTSEPIPT</sequence>
<dbReference type="EMBL" id="BPLQ01013396">
    <property type="protein sequence ID" value="GIY71816.1"/>
    <property type="molecule type" value="Genomic_DNA"/>
</dbReference>
<feature type="non-terminal residue" evidence="1">
    <location>
        <position position="1"/>
    </location>
</feature>
<dbReference type="Proteomes" id="UP001054837">
    <property type="component" value="Unassembled WGS sequence"/>
</dbReference>
<evidence type="ECO:0000313" key="2">
    <source>
        <dbReference type="Proteomes" id="UP001054837"/>
    </source>
</evidence>
<accession>A0AAV4VNN8</accession>
<reference evidence="1 2" key="1">
    <citation type="submission" date="2021-06" db="EMBL/GenBank/DDBJ databases">
        <title>Caerostris darwini draft genome.</title>
        <authorList>
            <person name="Kono N."/>
            <person name="Arakawa K."/>
        </authorList>
    </citation>
    <scope>NUCLEOTIDE SEQUENCE [LARGE SCALE GENOMIC DNA]</scope>
</reference>
<evidence type="ECO:0000313" key="1">
    <source>
        <dbReference type="EMBL" id="GIY71816.1"/>
    </source>
</evidence>
<comment type="caution">
    <text evidence="1">The sequence shown here is derived from an EMBL/GenBank/DDBJ whole genome shotgun (WGS) entry which is preliminary data.</text>
</comment>
<keyword evidence="2" id="KW-1185">Reference proteome</keyword>
<gene>
    <name evidence="1" type="primary">efhc2_0</name>
    <name evidence="1" type="ORF">CDAR_516611</name>
</gene>
<name>A0AAV4VNN8_9ARAC</name>